<feature type="domain" description="TonB-dependent receptor plug" evidence="12">
    <location>
        <begin position="75"/>
        <end position="183"/>
    </location>
</feature>
<dbReference type="PANTHER" id="PTHR30069:SF39">
    <property type="entry name" value="BLL6183 PROTEIN"/>
    <property type="match status" value="1"/>
</dbReference>
<name>A0A212PXM4_RHOAC</name>
<dbReference type="EMBL" id="FYDG01000001">
    <property type="protein sequence ID" value="SNB51751.1"/>
    <property type="molecule type" value="Genomic_DNA"/>
</dbReference>
<protein>
    <submittedName>
        <fullName evidence="13">Iron complex outermembrane recepter protein</fullName>
    </submittedName>
</protein>
<dbReference type="Gene3D" id="2.40.170.20">
    <property type="entry name" value="TonB-dependent receptor, beta-barrel domain"/>
    <property type="match status" value="1"/>
</dbReference>
<keyword evidence="6 8" id="KW-0472">Membrane</keyword>
<evidence type="ECO:0000256" key="8">
    <source>
        <dbReference type="PROSITE-ProRule" id="PRU01360"/>
    </source>
</evidence>
<evidence type="ECO:0000256" key="6">
    <source>
        <dbReference type="ARBA" id="ARBA00023136"/>
    </source>
</evidence>
<evidence type="ECO:0000256" key="10">
    <source>
        <dbReference type="SAM" id="SignalP"/>
    </source>
</evidence>
<evidence type="ECO:0000256" key="1">
    <source>
        <dbReference type="ARBA" id="ARBA00004571"/>
    </source>
</evidence>
<proteinExistence type="inferred from homology"/>
<feature type="domain" description="TonB-dependent receptor-like beta-barrel" evidence="11">
    <location>
        <begin position="246"/>
        <end position="745"/>
    </location>
</feature>
<keyword evidence="5 9" id="KW-0798">TonB box</keyword>
<dbReference type="GO" id="GO:0009279">
    <property type="term" value="C:cell outer membrane"/>
    <property type="evidence" value="ECO:0007669"/>
    <property type="project" value="UniProtKB-SubCell"/>
</dbReference>
<evidence type="ECO:0000313" key="13">
    <source>
        <dbReference type="EMBL" id="SNB51751.1"/>
    </source>
</evidence>
<keyword evidence="2 8" id="KW-0813">Transport</keyword>
<dbReference type="InterPro" id="IPR037066">
    <property type="entry name" value="Plug_dom_sf"/>
</dbReference>
<accession>A0A212PXM4</accession>
<keyword evidence="14" id="KW-1185">Reference proteome</keyword>
<feature type="signal peptide" evidence="10">
    <location>
        <begin position="1"/>
        <end position="22"/>
    </location>
</feature>
<comment type="similarity">
    <text evidence="8 9">Belongs to the TonB-dependent receptor family.</text>
</comment>
<keyword evidence="4 8" id="KW-0812">Transmembrane</keyword>
<dbReference type="PANTHER" id="PTHR30069">
    <property type="entry name" value="TONB-DEPENDENT OUTER MEMBRANE RECEPTOR"/>
    <property type="match status" value="1"/>
</dbReference>
<evidence type="ECO:0000259" key="11">
    <source>
        <dbReference type="Pfam" id="PF00593"/>
    </source>
</evidence>
<organism evidence="13 14">
    <name type="scientific">Rhodoblastus acidophilus</name>
    <name type="common">Rhodopseudomonas acidophila</name>
    <dbReference type="NCBI Taxonomy" id="1074"/>
    <lineage>
        <taxon>Bacteria</taxon>
        <taxon>Pseudomonadati</taxon>
        <taxon>Pseudomonadota</taxon>
        <taxon>Alphaproteobacteria</taxon>
        <taxon>Hyphomicrobiales</taxon>
        <taxon>Rhodoblastaceae</taxon>
        <taxon>Rhodoblastus</taxon>
    </lineage>
</organism>
<dbReference type="InterPro" id="IPR000531">
    <property type="entry name" value="Beta-barrel_TonB"/>
</dbReference>
<gene>
    <name evidence="13" type="ORF">SAMN06265338_101129</name>
</gene>
<dbReference type="Pfam" id="PF07715">
    <property type="entry name" value="Plug"/>
    <property type="match status" value="1"/>
</dbReference>
<keyword evidence="7 8" id="KW-0998">Cell outer membrane</keyword>
<evidence type="ECO:0000256" key="2">
    <source>
        <dbReference type="ARBA" id="ARBA00022448"/>
    </source>
</evidence>
<reference evidence="14" key="1">
    <citation type="submission" date="2017-06" db="EMBL/GenBank/DDBJ databases">
        <authorList>
            <person name="Varghese N."/>
            <person name="Submissions S."/>
        </authorList>
    </citation>
    <scope>NUCLEOTIDE SEQUENCE [LARGE SCALE GENOMIC DNA]</scope>
    <source>
        <strain evidence="14">DSM 137</strain>
    </source>
</reference>
<dbReference type="InterPro" id="IPR012910">
    <property type="entry name" value="Plug_dom"/>
</dbReference>
<dbReference type="Proteomes" id="UP000198418">
    <property type="component" value="Unassembled WGS sequence"/>
</dbReference>
<evidence type="ECO:0000256" key="3">
    <source>
        <dbReference type="ARBA" id="ARBA00022452"/>
    </source>
</evidence>
<keyword evidence="3 8" id="KW-1134">Transmembrane beta strand</keyword>
<dbReference type="OrthoDB" id="8428213at2"/>
<dbReference type="SUPFAM" id="SSF56935">
    <property type="entry name" value="Porins"/>
    <property type="match status" value="1"/>
</dbReference>
<evidence type="ECO:0000256" key="4">
    <source>
        <dbReference type="ARBA" id="ARBA00022692"/>
    </source>
</evidence>
<dbReference type="RefSeq" id="WP_088518641.1">
    <property type="nucleotide sequence ID" value="NZ_FYDG01000001.1"/>
</dbReference>
<dbReference type="Pfam" id="PF00593">
    <property type="entry name" value="TonB_dep_Rec_b-barrel"/>
    <property type="match status" value="1"/>
</dbReference>
<evidence type="ECO:0000256" key="9">
    <source>
        <dbReference type="RuleBase" id="RU003357"/>
    </source>
</evidence>
<dbReference type="InterPro" id="IPR036942">
    <property type="entry name" value="Beta-barrel_TonB_sf"/>
</dbReference>
<evidence type="ECO:0000259" key="12">
    <source>
        <dbReference type="Pfam" id="PF07715"/>
    </source>
</evidence>
<comment type="subcellular location">
    <subcellularLocation>
        <location evidence="1 8">Cell outer membrane</location>
        <topology evidence="1 8">Multi-pass membrane protein</topology>
    </subcellularLocation>
</comment>
<dbReference type="PROSITE" id="PS52016">
    <property type="entry name" value="TONB_DEPENDENT_REC_3"/>
    <property type="match status" value="1"/>
</dbReference>
<dbReference type="GO" id="GO:0044718">
    <property type="term" value="P:siderophore transmembrane transport"/>
    <property type="evidence" value="ECO:0007669"/>
    <property type="project" value="TreeGrafter"/>
</dbReference>
<evidence type="ECO:0000256" key="5">
    <source>
        <dbReference type="ARBA" id="ARBA00023077"/>
    </source>
</evidence>
<dbReference type="InterPro" id="IPR039426">
    <property type="entry name" value="TonB-dep_rcpt-like"/>
</dbReference>
<dbReference type="GO" id="GO:0015344">
    <property type="term" value="F:siderophore uptake transmembrane transporter activity"/>
    <property type="evidence" value="ECO:0007669"/>
    <property type="project" value="TreeGrafter"/>
</dbReference>
<evidence type="ECO:0000313" key="14">
    <source>
        <dbReference type="Proteomes" id="UP000198418"/>
    </source>
</evidence>
<sequence>MIRASLSVASVLIALGATGVHAQTVTLPDINVTTDTPSALRRAPVVAPVAPSPAPAPVSAPPTALAVEPVIDSRPANNTHVSAEDIRRTASPDVAEALNRSAPSVSLQAPSGNPLTPDVEYRGFVASPIEGTPQGLAVYQNGVRVNEAFGDTMNWDLIPTFAIASLDLISNNPAFGLNALGGALNVRMKDGFAFQGGQLELQGGSYGRFQAALEYGKQIGQFAFYGALEYVHDDGYRRFSESNVRRFYGDLGYRNEGHEIHLNVGLASNKFGAAGTSPIEQVQQDWGGVYTTPQTSERQFGMINLTGAFALTPTWTLNANAYVRRFIQRTVDGNPTDVYDCGDATLCFNDDNPSTTNIPSAPFAGATLGEIDRTRTLTTSVGTALQLNNRDDLFGHRNRFSIGASFDYGQTSFAANSELGIIGSDYVVAGSGTPVGTILDPNSGQTVFGPVDTHAINRYLGVHALDAFDVTDRLTVSAGARVNYASISLFDQIPGGDVNGQYSFTHVNPLAGLTYKITPDLQAYGSYAEGNRAPTPLELGCANPERPCVLAAFLVSDPPLKQVVSRTFEAGLRGQHDFGGYGALSWKAGAFRTRNENDILNIPSQLSGFGYFANVGSTLRQGVETALNYRYADVALRASYTFIDATFRDTFTLTSNSPSADDGQILVTPGNQLPMVPRHRVKVSVDWDVTSRATIGADMLFVGAQRYVGDEDNKNAKLPAYVTFGLNASYRVLDNVTVFTRATNLLDRRYYNYGTYLNLEQQPFPGAFTDARSVSPAQPFSIYGGVRVAFDTPVVAPAAVIAKY</sequence>
<dbReference type="Gene3D" id="2.170.130.10">
    <property type="entry name" value="TonB-dependent receptor, plug domain"/>
    <property type="match status" value="1"/>
</dbReference>
<keyword evidence="10" id="KW-0732">Signal</keyword>
<feature type="chain" id="PRO_5013370004" evidence="10">
    <location>
        <begin position="23"/>
        <end position="804"/>
    </location>
</feature>
<evidence type="ECO:0000256" key="7">
    <source>
        <dbReference type="ARBA" id="ARBA00023237"/>
    </source>
</evidence>
<dbReference type="AlphaFoldDB" id="A0A212PXM4"/>